<dbReference type="OrthoDB" id="1092380at2"/>
<dbReference type="GeneID" id="92815509"/>
<feature type="signal peptide" evidence="1">
    <location>
        <begin position="1"/>
        <end position="20"/>
    </location>
</feature>
<organism evidence="2 3">
    <name type="scientific">Alistipes indistinctus YIT 12060</name>
    <dbReference type="NCBI Taxonomy" id="742725"/>
    <lineage>
        <taxon>Bacteria</taxon>
        <taxon>Pseudomonadati</taxon>
        <taxon>Bacteroidota</taxon>
        <taxon>Bacteroidia</taxon>
        <taxon>Bacteroidales</taxon>
        <taxon>Rikenellaceae</taxon>
        <taxon>Alistipes</taxon>
    </lineage>
</organism>
<proteinExistence type="predicted"/>
<evidence type="ECO:0000313" key="3">
    <source>
        <dbReference type="Proteomes" id="UP000006008"/>
    </source>
</evidence>
<sequence>MKKILIPLCLMAVASAGVQAQVKAGKGLVVTSNSAVAYSLPRTTLKVTVEVEKESIRKGPYARYAQKFLGVMAPLADKDIYTITGGKIGFAEEADPAQVYTMENPDKSPVKIYEPTREGFMAAQMDGAAPVPSAFRPAAPARRALRGNVEAVSLTGSDTSFVKVQVDRRSTVEQNPESAALDAANMIYMLRKKRMELVTGDAGEHVFGEGLKAALDELNRLEEEYLALFLGKQFRQKIVREYDVIPEQGKNSAIVCRFSDLGGLLPSSDLSGRPVLIEMTPEQKAQNSALTRKSKDSRGTVFYRIADVVDCRLTDGKREIAQSRVPVYQFGEVVEVPVNSLK</sequence>
<keyword evidence="3" id="KW-1185">Reference proteome</keyword>
<evidence type="ECO:0000256" key="1">
    <source>
        <dbReference type="SAM" id="SignalP"/>
    </source>
</evidence>
<dbReference type="RefSeq" id="WP_009134261.1">
    <property type="nucleotide sequence ID" value="NZ_CP102250.1"/>
</dbReference>
<accession>G5H9Z0</accession>
<protein>
    <recommendedName>
        <fullName evidence="4">DUF4831 domain-containing protein</fullName>
    </recommendedName>
</protein>
<feature type="chain" id="PRO_5003477811" description="DUF4831 domain-containing protein" evidence="1">
    <location>
        <begin position="21"/>
        <end position="342"/>
    </location>
</feature>
<dbReference type="InterPro" id="IPR032265">
    <property type="entry name" value="DUF4831"/>
</dbReference>
<dbReference type="HOGENOM" id="CLU_775348_0_0_10"/>
<dbReference type="Pfam" id="PF16115">
    <property type="entry name" value="DUF4831"/>
    <property type="match status" value="1"/>
</dbReference>
<dbReference type="PATRIC" id="fig|742725.3.peg.1542"/>
<comment type="caution">
    <text evidence="2">The sequence shown here is derived from an EMBL/GenBank/DDBJ whole genome shotgun (WGS) entry which is preliminary data.</text>
</comment>
<evidence type="ECO:0008006" key="4">
    <source>
        <dbReference type="Google" id="ProtNLM"/>
    </source>
</evidence>
<dbReference type="STRING" id="742725.HMPREF9450_01455"/>
<evidence type="ECO:0000313" key="2">
    <source>
        <dbReference type="EMBL" id="EHB91406.1"/>
    </source>
</evidence>
<name>G5H9Z0_9BACT</name>
<gene>
    <name evidence="2" type="ORF">HMPREF9450_01455</name>
</gene>
<dbReference type="eggNOG" id="ENOG502ZAG0">
    <property type="taxonomic scope" value="Bacteria"/>
</dbReference>
<dbReference type="AlphaFoldDB" id="G5H9Z0"/>
<keyword evidence="1" id="KW-0732">Signal</keyword>
<dbReference type="Proteomes" id="UP000006008">
    <property type="component" value="Unassembled WGS sequence"/>
</dbReference>
<dbReference type="EMBL" id="ADLD01000013">
    <property type="protein sequence ID" value="EHB91406.1"/>
    <property type="molecule type" value="Genomic_DNA"/>
</dbReference>
<reference evidence="2 3" key="1">
    <citation type="submission" date="2011-08" db="EMBL/GenBank/DDBJ databases">
        <title>The Genome Sequence of Alistipes indistinctus YIT 12060.</title>
        <authorList>
            <consortium name="The Broad Institute Genome Sequencing Platform"/>
            <person name="Earl A."/>
            <person name="Ward D."/>
            <person name="Feldgarden M."/>
            <person name="Gevers D."/>
            <person name="Morotomi M."/>
            <person name="Young S.K."/>
            <person name="Zeng Q."/>
            <person name="Gargeya S."/>
            <person name="Fitzgerald M."/>
            <person name="Haas B."/>
            <person name="Abouelleil A."/>
            <person name="Alvarado L."/>
            <person name="Arachchi H.M."/>
            <person name="Berlin A."/>
            <person name="Brown A."/>
            <person name="Chapman S.B."/>
            <person name="Chen Z."/>
            <person name="Dunbar C."/>
            <person name="Freedman E."/>
            <person name="Gearin G."/>
            <person name="Gellesch M."/>
            <person name="Goldberg J."/>
            <person name="Griggs A."/>
            <person name="Gujja S."/>
            <person name="Heiman D."/>
            <person name="Howarth C."/>
            <person name="Larson L."/>
            <person name="Lui A."/>
            <person name="MacDonald P.J.P."/>
            <person name="Montmayeur A."/>
            <person name="Murphy C."/>
            <person name="Neiman D."/>
            <person name="Pearson M."/>
            <person name="Priest M."/>
            <person name="Roberts A."/>
            <person name="Saif S."/>
            <person name="Shea T."/>
            <person name="Shenoy N."/>
            <person name="Sisk P."/>
            <person name="Stolte C."/>
            <person name="Sykes S."/>
            <person name="Wortman J."/>
            <person name="Nusbaum C."/>
            <person name="Birren B."/>
        </authorList>
    </citation>
    <scope>NUCLEOTIDE SEQUENCE [LARGE SCALE GENOMIC DNA]</scope>
    <source>
        <strain evidence="2 3">YIT 12060</strain>
    </source>
</reference>